<dbReference type="AlphaFoldDB" id="A0A1W6LMP4"/>
<protein>
    <submittedName>
        <fullName evidence="1">FeS cluster assembly scaffold protein NifU</fullName>
    </submittedName>
</protein>
<keyword evidence="2" id="KW-1185">Reference proteome</keyword>
<reference evidence="2" key="1">
    <citation type="submission" date="2017-04" db="EMBL/GenBank/DDBJ databases">
        <title>Comparative genomics and description of representatives of a novel lineage of planctomycetes thriving in anoxic sediments.</title>
        <authorList>
            <person name="Spring S."/>
            <person name="Bunk B."/>
            <person name="Sproer C."/>
        </authorList>
    </citation>
    <scope>NUCLEOTIDE SEQUENCE [LARGE SCALE GENOMIC DNA]</scope>
    <source>
        <strain evidence="2">ST-PulAB-D4</strain>
    </source>
</reference>
<evidence type="ECO:0000313" key="1">
    <source>
        <dbReference type="EMBL" id="ARN57070.1"/>
    </source>
</evidence>
<organism evidence="1 2">
    <name type="scientific">Sedimentisphaera salicampi</name>
    <dbReference type="NCBI Taxonomy" id="1941349"/>
    <lineage>
        <taxon>Bacteria</taxon>
        <taxon>Pseudomonadati</taxon>
        <taxon>Planctomycetota</taxon>
        <taxon>Phycisphaerae</taxon>
        <taxon>Sedimentisphaerales</taxon>
        <taxon>Sedimentisphaeraceae</taxon>
        <taxon>Sedimentisphaera</taxon>
    </lineage>
</organism>
<dbReference type="STRING" id="1941349.STSP1_01465"/>
<dbReference type="RefSeq" id="WP_085755746.1">
    <property type="nucleotide sequence ID" value="NZ_CP021023.1"/>
</dbReference>
<dbReference type="Gene3D" id="3.90.1010.10">
    <property type="match status" value="1"/>
</dbReference>
<proteinExistence type="predicted"/>
<dbReference type="EMBL" id="CP021023">
    <property type="protein sequence ID" value="ARN57070.1"/>
    <property type="molecule type" value="Genomic_DNA"/>
</dbReference>
<sequence>MFPDTKIKCKRVPLNFGPLKNASGNARVYSGDGGFAEFWIIVRDEEIAKAGFITNISEECMLSCSALAEMAEGMKLSTAYSLNKSQLTEYADINEFESCTNTAIAAIKETILNYQKAVTEIT</sequence>
<accession>A0A1W6LMP4</accession>
<dbReference type="Proteomes" id="UP000193334">
    <property type="component" value="Chromosome"/>
</dbReference>
<dbReference type="KEGG" id="pbp:STSP1_01465"/>
<gene>
    <name evidence="1" type="ORF">STSP1_01465</name>
</gene>
<name>A0A1W6LMP4_9BACT</name>
<evidence type="ECO:0000313" key="2">
    <source>
        <dbReference type="Proteomes" id="UP000193334"/>
    </source>
</evidence>
<dbReference type="SUPFAM" id="SSF82649">
    <property type="entry name" value="SufE/NifU"/>
    <property type="match status" value="1"/>
</dbReference>